<dbReference type="EMBL" id="PEZX01000004">
    <property type="protein sequence ID" value="PIS07272.1"/>
    <property type="molecule type" value="Genomic_DNA"/>
</dbReference>
<keyword evidence="4 11" id="KW-0658">Purine biosynthesis</keyword>
<dbReference type="GO" id="GO:0035999">
    <property type="term" value="P:tetrahydrofolate interconversion"/>
    <property type="evidence" value="ECO:0007669"/>
    <property type="project" value="UniProtKB-UniRule"/>
</dbReference>
<keyword evidence="11" id="KW-0028">Amino-acid biosynthesis</keyword>
<name>A0A2M6R9Q1_9BACT</name>
<keyword evidence="5 11" id="KW-0378">Hydrolase</keyword>
<dbReference type="UniPathway" id="UPA00193"/>
<proteinExistence type="inferred from homology"/>
<feature type="domain" description="Tetrahydrofolate dehydrogenase/cyclohydrolase catalytic" evidence="13">
    <location>
        <begin position="12"/>
        <end position="126"/>
    </location>
</feature>
<dbReference type="GO" id="GO:0004488">
    <property type="term" value="F:methylenetetrahydrofolate dehydrogenase (NADP+) activity"/>
    <property type="evidence" value="ECO:0007669"/>
    <property type="project" value="UniProtKB-UniRule"/>
</dbReference>
<evidence type="ECO:0000313" key="15">
    <source>
        <dbReference type="EMBL" id="PIS07272.1"/>
    </source>
</evidence>
<comment type="catalytic activity">
    <reaction evidence="11">
        <text>(6R)-5,10-methylene-5,6,7,8-tetrahydrofolate + NADP(+) = (6R)-5,10-methenyltetrahydrofolate + NADPH</text>
        <dbReference type="Rhea" id="RHEA:22812"/>
        <dbReference type="ChEBI" id="CHEBI:15636"/>
        <dbReference type="ChEBI" id="CHEBI:57455"/>
        <dbReference type="ChEBI" id="CHEBI:57783"/>
        <dbReference type="ChEBI" id="CHEBI:58349"/>
        <dbReference type="EC" id="1.5.1.5"/>
    </reaction>
</comment>
<evidence type="ECO:0000256" key="6">
    <source>
        <dbReference type="ARBA" id="ARBA00022857"/>
    </source>
</evidence>
<dbReference type="EC" id="3.5.4.9" evidence="11"/>
<comment type="caution">
    <text evidence="15">The sequence shown here is derived from an EMBL/GenBank/DDBJ whole genome shotgun (WGS) entry which is preliminary data.</text>
</comment>
<evidence type="ECO:0000256" key="8">
    <source>
        <dbReference type="ARBA" id="ARBA00023102"/>
    </source>
</evidence>
<dbReference type="SUPFAM" id="SSF51735">
    <property type="entry name" value="NAD(P)-binding Rossmann-fold domains"/>
    <property type="match status" value="1"/>
</dbReference>
<feature type="domain" description="Tetrahydrofolate dehydrogenase/cyclohydrolase NAD(P)-binding" evidence="14">
    <location>
        <begin position="135"/>
        <end position="274"/>
    </location>
</feature>
<dbReference type="Pfam" id="PF02882">
    <property type="entry name" value="THF_DHG_CYH_C"/>
    <property type="match status" value="1"/>
</dbReference>
<dbReference type="Gene3D" id="3.40.50.10860">
    <property type="entry name" value="Leucine Dehydrogenase, chain A, domain 1"/>
    <property type="match status" value="1"/>
</dbReference>
<evidence type="ECO:0000256" key="9">
    <source>
        <dbReference type="ARBA" id="ARBA00023167"/>
    </source>
</evidence>
<comment type="pathway">
    <text evidence="1 11">One-carbon metabolism; tetrahydrofolate interconversion.</text>
</comment>
<evidence type="ECO:0000256" key="12">
    <source>
        <dbReference type="SAM" id="MobiDB-lite"/>
    </source>
</evidence>
<dbReference type="InterPro" id="IPR046346">
    <property type="entry name" value="Aminoacid_DH-like_N_sf"/>
</dbReference>
<keyword evidence="7 11" id="KW-0560">Oxidoreductase</keyword>
<feature type="binding site" evidence="11">
    <location>
        <begin position="161"/>
        <end position="163"/>
    </location>
    <ligand>
        <name>NADP(+)</name>
        <dbReference type="ChEBI" id="CHEBI:58349"/>
    </ligand>
</feature>
<dbReference type="PANTHER" id="PTHR48099:SF5">
    <property type="entry name" value="C-1-TETRAHYDROFOLATE SYNTHASE, CYTOPLASMIC"/>
    <property type="match status" value="1"/>
</dbReference>
<dbReference type="HAMAP" id="MF_01576">
    <property type="entry name" value="THF_DHG_CYH"/>
    <property type="match status" value="1"/>
</dbReference>
<evidence type="ECO:0000256" key="4">
    <source>
        <dbReference type="ARBA" id="ARBA00022755"/>
    </source>
</evidence>
<evidence type="ECO:0000256" key="11">
    <source>
        <dbReference type="HAMAP-Rule" id="MF_01576"/>
    </source>
</evidence>
<dbReference type="Gene3D" id="3.40.50.720">
    <property type="entry name" value="NAD(P)-binding Rossmann-like Domain"/>
    <property type="match status" value="1"/>
</dbReference>
<dbReference type="InterPro" id="IPR000672">
    <property type="entry name" value="THF_DH/CycHdrlase"/>
</dbReference>
<protein>
    <recommendedName>
        <fullName evidence="11">Bifunctional protein FolD</fullName>
    </recommendedName>
    <domain>
        <recommendedName>
            <fullName evidence="11">Methylenetetrahydrofolate dehydrogenase</fullName>
            <ecNumber evidence="11">1.5.1.5</ecNumber>
        </recommendedName>
    </domain>
    <domain>
        <recommendedName>
            <fullName evidence="11">Methenyltetrahydrofolate cyclohydrolase</fullName>
            <ecNumber evidence="11">3.5.4.9</ecNumber>
        </recommendedName>
    </domain>
</protein>
<dbReference type="InterPro" id="IPR036291">
    <property type="entry name" value="NAD(P)-bd_dom_sf"/>
</dbReference>
<accession>A0A2M6R9Q1</accession>
<evidence type="ECO:0000313" key="16">
    <source>
        <dbReference type="Proteomes" id="UP000231162"/>
    </source>
</evidence>
<dbReference type="InterPro" id="IPR020631">
    <property type="entry name" value="THF_DH/CycHdrlase_NAD-bd_dom"/>
</dbReference>
<evidence type="ECO:0000256" key="10">
    <source>
        <dbReference type="ARBA" id="ARBA00023268"/>
    </source>
</evidence>
<dbReference type="GO" id="GO:0004477">
    <property type="term" value="F:methenyltetrahydrofolate cyclohydrolase activity"/>
    <property type="evidence" value="ECO:0007669"/>
    <property type="project" value="UniProtKB-UniRule"/>
</dbReference>
<gene>
    <name evidence="11" type="primary">folD</name>
    <name evidence="15" type="ORF">COT79_00175</name>
</gene>
<dbReference type="SUPFAM" id="SSF53223">
    <property type="entry name" value="Aminoacid dehydrogenase-like, N-terminal domain"/>
    <property type="match status" value="1"/>
</dbReference>
<dbReference type="Proteomes" id="UP000231162">
    <property type="component" value="Unassembled WGS sequence"/>
</dbReference>
<dbReference type="Pfam" id="PF00763">
    <property type="entry name" value="THF_DHG_CYH"/>
    <property type="match status" value="1"/>
</dbReference>
<keyword evidence="9 11" id="KW-0486">Methionine biosynthesis</keyword>
<dbReference type="GO" id="GO:0000105">
    <property type="term" value="P:L-histidine biosynthetic process"/>
    <property type="evidence" value="ECO:0007669"/>
    <property type="project" value="UniProtKB-KW"/>
</dbReference>
<dbReference type="PANTHER" id="PTHR48099">
    <property type="entry name" value="C-1-TETRAHYDROFOLATE SYNTHASE, CYTOPLASMIC-RELATED"/>
    <property type="match status" value="1"/>
</dbReference>
<comment type="catalytic activity">
    <reaction evidence="11">
        <text>(6R)-5,10-methenyltetrahydrofolate + H2O = (6R)-10-formyltetrahydrofolate + H(+)</text>
        <dbReference type="Rhea" id="RHEA:23700"/>
        <dbReference type="ChEBI" id="CHEBI:15377"/>
        <dbReference type="ChEBI" id="CHEBI:15378"/>
        <dbReference type="ChEBI" id="CHEBI:57455"/>
        <dbReference type="ChEBI" id="CHEBI:195366"/>
        <dbReference type="EC" id="3.5.4.9"/>
    </reaction>
</comment>
<feature type="region of interest" description="Disordered" evidence="12">
    <location>
        <begin position="283"/>
        <end position="304"/>
    </location>
</feature>
<reference evidence="16" key="1">
    <citation type="submission" date="2017-09" db="EMBL/GenBank/DDBJ databases">
        <title>Depth-based differentiation of microbial function through sediment-hosted aquifers and enrichment of novel symbionts in the deep terrestrial subsurface.</title>
        <authorList>
            <person name="Probst A.J."/>
            <person name="Ladd B."/>
            <person name="Jarett J.K."/>
            <person name="Geller-Mcgrath D.E."/>
            <person name="Sieber C.M.K."/>
            <person name="Emerson J.B."/>
            <person name="Anantharaman K."/>
            <person name="Thomas B.C."/>
            <person name="Malmstrom R."/>
            <person name="Stieglmeier M."/>
            <person name="Klingl A."/>
            <person name="Woyke T."/>
            <person name="Ryan C.M."/>
            <person name="Banfield J.F."/>
        </authorList>
    </citation>
    <scope>NUCLEOTIDE SEQUENCE [LARGE SCALE GENOMIC DNA]</scope>
</reference>
<dbReference type="GO" id="GO:0006164">
    <property type="term" value="P:purine nucleotide biosynthetic process"/>
    <property type="evidence" value="ECO:0007669"/>
    <property type="project" value="UniProtKB-KW"/>
</dbReference>
<evidence type="ECO:0000256" key="5">
    <source>
        <dbReference type="ARBA" id="ARBA00022801"/>
    </source>
</evidence>
<keyword evidence="8 11" id="KW-0368">Histidine biosynthesis</keyword>
<dbReference type="InterPro" id="IPR020630">
    <property type="entry name" value="THF_DH/CycHdrlase_cat_dom"/>
</dbReference>
<keyword evidence="3 11" id="KW-0554">One-carbon metabolism</keyword>
<dbReference type="GO" id="GO:0009086">
    <property type="term" value="P:methionine biosynthetic process"/>
    <property type="evidence" value="ECO:0007669"/>
    <property type="project" value="UniProtKB-KW"/>
</dbReference>
<evidence type="ECO:0000256" key="1">
    <source>
        <dbReference type="ARBA" id="ARBA00004777"/>
    </source>
</evidence>
<dbReference type="EC" id="1.5.1.5" evidence="11"/>
<comment type="function">
    <text evidence="11">Catalyzes the oxidation of 5,10-methylenetetrahydrofolate to 5,10-methenyltetrahydrofolate and then the hydrolysis of 5,10-methenyltetrahydrofolate to 10-formyltetrahydrofolate.</text>
</comment>
<organism evidence="15 16">
    <name type="scientific">Candidatus Berkelbacteria bacterium CG10_big_fil_rev_8_21_14_0_10_43_14</name>
    <dbReference type="NCBI Taxonomy" id="1974515"/>
    <lineage>
        <taxon>Bacteria</taxon>
        <taxon>Candidatus Berkelbacteria</taxon>
    </lineage>
</organism>
<evidence type="ECO:0000259" key="14">
    <source>
        <dbReference type="Pfam" id="PF02882"/>
    </source>
</evidence>
<sequence>MIHTLGAYMILLDGKLVASEMLTTLKREVAVLHEQKIEPTLHVVVVGSNRVVDLYVKQKSKTAKKIGIKIITHKVTAPFSTQKVVQVITRLNAQKNCHGIIVQLPLPEKVNTDKVIWAIAPHKDVDGFQMRLFRPPTPSAILDLLTFYHIPVMRKKVTIIGNGRLVGKPLSVLMQKRGAHVSVCTHTTRDIASRVRNADIIVSAAGVPGCVAKNMVHEHHVIVDAGTSSEGGTIHGDVAFADVAPLVSAISSTPGGVGPVTVAELLKNVVIAARTYGIKESYTHTKSPKTDHSTAGPFVKRIHT</sequence>
<dbReference type="FunFam" id="3.40.50.10860:FF:000005">
    <property type="entry name" value="C-1-tetrahydrofolate synthase, cytoplasmic, putative"/>
    <property type="match status" value="1"/>
</dbReference>
<comment type="similarity">
    <text evidence="11">Belongs to the tetrahydrofolate dehydrogenase/cyclohydrolase family.</text>
</comment>
<evidence type="ECO:0000256" key="7">
    <source>
        <dbReference type="ARBA" id="ARBA00023002"/>
    </source>
</evidence>
<dbReference type="PRINTS" id="PR00085">
    <property type="entry name" value="THFDHDRGNASE"/>
</dbReference>
<keyword evidence="10 11" id="KW-0511">Multifunctional enzyme</keyword>
<comment type="subunit">
    <text evidence="2 11">Homodimer.</text>
</comment>
<evidence type="ECO:0000256" key="2">
    <source>
        <dbReference type="ARBA" id="ARBA00011738"/>
    </source>
</evidence>
<comment type="caution">
    <text evidence="11">Lacks conserved residue(s) required for the propagation of feature annotation.</text>
</comment>
<dbReference type="AlphaFoldDB" id="A0A2M6R9Q1"/>
<evidence type="ECO:0000259" key="13">
    <source>
        <dbReference type="Pfam" id="PF00763"/>
    </source>
</evidence>
<keyword evidence="6 11" id="KW-0521">NADP</keyword>
<evidence type="ECO:0000256" key="3">
    <source>
        <dbReference type="ARBA" id="ARBA00022563"/>
    </source>
</evidence>
<dbReference type="GO" id="GO:0005829">
    <property type="term" value="C:cytosol"/>
    <property type="evidence" value="ECO:0007669"/>
    <property type="project" value="TreeGrafter"/>
</dbReference>
<dbReference type="CDD" id="cd01080">
    <property type="entry name" value="NAD_bind_m-THF_DH_Cyclohyd"/>
    <property type="match status" value="1"/>
</dbReference>
<feature type="binding site" evidence="11">
    <location>
        <position position="227"/>
    </location>
    <ligand>
        <name>NADP(+)</name>
        <dbReference type="ChEBI" id="CHEBI:58349"/>
    </ligand>
</feature>